<accession>A0AAV4WYK5</accession>
<dbReference type="Proteomes" id="UP001054837">
    <property type="component" value="Unassembled WGS sequence"/>
</dbReference>
<evidence type="ECO:0000313" key="1">
    <source>
        <dbReference type="EMBL" id="GIY86613.1"/>
    </source>
</evidence>
<reference evidence="1 2" key="1">
    <citation type="submission" date="2021-06" db="EMBL/GenBank/DDBJ databases">
        <title>Caerostris darwini draft genome.</title>
        <authorList>
            <person name="Kono N."/>
            <person name="Arakawa K."/>
        </authorList>
    </citation>
    <scope>NUCLEOTIDE SEQUENCE [LARGE SCALE GENOMIC DNA]</scope>
</reference>
<name>A0AAV4WYK5_9ARAC</name>
<proteinExistence type="predicted"/>
<comment type="caution">
    <text evidence="1">The sequence shown here is derived from an EMBL/GenBank/DDBJ whole genome shotgun (WGS) entry which is preliminary data.</text>
</comment>
<dbReference type="AlphaFoldDB" id="A0AAV4WYK5"/>
<protein>
    <submittedName>
        <fullName evidence="1">Uncharacterized protein</fullName>
    </submittedName>
</protein>
<gene>
    <name evidence="1" type="ORF">CDAR_258021</name>
</gene>
<organism evidence="1 2">
    <name type="scientific">Caerostris darwini</name>
    <dbReference type="NCBI Taxonomy" id="1538125"/>
    <lineage>
        <taxon>Eukaryota</taxon>
        <taxon>Metazoa</taxon>
        <taxon>Ecdysozoa</taxon>
        <taxon>Arthropoda</taxon>
        <taxon>Chelicerata</taxon>
        <taxon>Arachnida</taxon>
        <taxon>Araneae</taxon>
        <taxon>Araneomorphae</taxon>
        <taxon>Entelegynae</taxon>
        <taxon>Araneoidea</taxon>
        <taxon>Araneidae</taxon>
        <taxon>Caerostris</taxon>
    </lineage>
</organism>
<keyword evidence="2" id="KW-1185">Reference proteome</keyword>
<evidence type="ECO:0000313" key="2">
    <source>
        <dbReference type="Proteomes" id="UP001054837"/>
    </source>
</evidence>
<dbReference type="EMBL" id="BPLQ01015232">
    <property type="protein sequence ID" value="GIY86613.1"/>
    <property type="molecule type" value="Genomic_DNA"/>
</dbReference>
<sequence length="148" mass="16425">MRLNAFPPPSMCPFNPPPTFTASSSSFAIPSKTAVAVNRSRTGGAVNNIISLYSRNSARKNTESKSQRVANCVRSFMKGPAHLGRCAQDRGDINKRLPWERFLDEIPQLLSPMIPPGRISNWLALPCRDVVHLSHLISLDLCSNRPVW</sequence>